<evidence type="ECO:0000313" key="5">
    <source>
        <dbReference type="Proteomes" id="UP000196036"/>
    </source>
</evidence>
<dbReference type="Proteomes" id="UP000196036">
    <property type="component" value="Unassembled WGS sequence"/>
</dbReference>
<name>A0A1Y4VL14_9BACE</name>
<evidence type="ECO:0000313" key="2">
    <source>
        <dbReference type="EMBL" id="MCA4522441.1"/>
    </source>
</evidence>
<dbReference type="EMBL" id="JAIWWW010000009">
    <property type="protein sequence ID" value="MCA4522441.1"/>
    <property type="molecule type" value="Genomic_DNA"/>
</dbReference>
<dbReference type="Proteomes" id="UP001197958">
    <property type="component" value="Unassembled WGS sequence"/>
</dbReference>
<evidence type="ECO:0000313" key="3">
    <source>
        <dbReference type="EMBL" id="MCA4702722.1"/>
    </source>
</evidence>
<gene>
    <name evidence="4" type="ORF">B5E52_07505</name>
    <name evidence="3" type="ORF">LD004_03720</name>
    <name evidence="2" type="ORF">LDZ35_04345</name>
</gene>
<dbReference type="EMBL" id="JAIWYE010000011">
    <property type="protein sequence ID" value="MCA4702722.1"/>
    <property type="molecule type" value="Genomic_DNA"/>
</dbReference>
<dbReference type="CDD" id="cd13121">
    <property type="entry name" value="BF2867_like_C"/>
    <property type="match status" value="1"/>
</dbReference>
<sequence>MIKTINNIKMIMAMAVLSAVLFSCVREEMTCDKELIVVQRIGEGGYVYTRGAAISSNTDLKEETFGLYGSLTPNASVPQPYFNASATVNADLTATISPLQYWPGLLNASMKFFSWYPYNDANAPTASFTDPGEMVLNYTANASAANHVDVLAAISGPVWVEGVNIHFYHTLTKVTFTFKKVAPVPDEVTIEKIEFQNVGKSGKLAMTEIPTTTTKNGKPKFVWSDVATGKVVSTLTDNKTVTEDATLMGDTFLMLPTDAFSATAKIVVTTNFGDREFLFSDIIAKNPHSWESGEYINYNLTISNETYQLSATPLEWTESPVNVIFDKQYYLKLSQTKVQTAGDGVTVNIEAKTNYDANPDTGYLPGASLNKSTMDTWATVNMAETSFSGGVYTYNIQVVMPGFNSGTGTKRETGFYINAGNLRHHVLLSQWKEDGEWLTSNVELDGSDGGTGNMQRHKLVFTSGNPGTWEWKITQIQDPDKILLNSETMLETSGVSGDVVYFYFRADAVSGDTATLTLTNTNGDNLPIAVTLTAP</sequence>
<accession>A0A1Y4VL14</accession>
<dbReference type="CDD" id="cd13120">
    <property type="entry name" value="BF2867_like_N"/>
    <property type="match status" value="1"/>
</dbReference>
<organism evidence="4 5">
    <name type="scientific">Bacteroides xylanisolvens</name>
    <dbReference type="NCBI Taxonomy" id="371601"/>
    <lineage>
        <taxon>Bacteria</taxon>
        <taxon>Pseudomonadati</taxon>
        <taxon>Bacteroidota</taxon>
        <taxon>Bacteroidia</taxon>
        <taxon>Bacteroidales</taxon>
        <taxon>Bacteroidaceae</taxon>
        <taxon>Bacteroides</taxon>
    </lineage>
</organism>
<proteinExistence type="predicted"/>
<dbReference type="Proteomes" id="UP001198461">
    <property type="component" value="Unassembled WGS sequence"/>
</dbReference>
<reference evidence="2" key="3">
    <citation type="submission" date="2023-08" db="EMBL/GenBank/DDBJ databases">
        <title>Mucin Metabolism Genes Underlie the Key Renovations of Bacteroides xylanisolvens Genomes in Captive Great Apes.</title>
        <authorList>
            <person name="Nishida A.H."/>
        </authorList>
    </citation>
    <scope>NUCLEOTIDE SEQUENCE</scope>
    <source>
        <strain evidence="3">P13.H9</strain>
        <strain evidence="2">P19.10B</strain>
    </source>
</reference>
<dbReference type="PROSITE" id="PS51257">
    <property type="entry name" value="PROKAR_LIPOPROTEIN"/>
    <property type="match status" value="1"/>
</dbReference>
<protein>
    <submittedName>
        <fullName evidence="2">Fimbrillin family protein</fullName>
    </submittedName>
</protein>
<keyword evidence="1" id="KW-0732">Signal</keyword>
<dbReference type="AlphaFoldDB" id="A0A1Y4VL14"/>
<feature type="signal peptide" evidence="1">
    <location>
        <begin position="1"/>
        <end position="18"/>
    </location>
</feature>
<dbReference type="RefSeq" id="WP_087317952.1">
    <property type="nucleotide sequence ID" value="NZ_CP183042.1"/>
</dbReference>
<evidence type="ECO:0000256" key="1">
    <source>
        <dbReference type="SAM" id="SignalP"/>
    </source>
</evidence>
<feature type="chain" id="PRO_5011908110" evidence="1">
    <location>
        <begin position="19"/>
        <end position="535"/>
    </location>
</feature>
<comment type="caution">
    <text evidence="4">The sequence shown here is derived from an EMBL/GenBank/DDBJ whole genome shotgun (WGS) entry which is preliminary data.</text>
</comment>
<reference evidence="5" key="1">
    <citation type="submission" date="2017-04" db="EMBL/GenBank/DDBJ databases">
        <title>Function of individual gut microbiota members based on whole genome sequencing of pure cultures obtained from chicken caecum.</title>
        <authorList>
            <person name="Medvecky M."/>
            <person name="Cejkova D."/>
            <person name="Polansky O."/>
            <person name="Karasova D."/>
            <person name="Kubasova T."/>
            <person name="Cizek A."/>
            <person name="Rychlik I."/>
        </authorList>
    </citation>
    <scope>NUCLEOTIDE SEQUENCE [LARGE SCALE GENOMIC DNA]</scope>
    <source>
        <strain evidence="5">An109</strain>
    </source>
</reference>
<reference evidence="4" key="2">
    <citation type="journal article" date="2018" name="BMC Genomics">
        <title>Whole genome sequencing and function prediction of 133 gut anaerobes isolated from chicken caecum in pure cultures.</title>
        <authorList>
            <person name="Medvecky M."/>
            <person name="Cejkova D."/>
            <person name="Polansky O."/>
            <person name="Karasova D."/>
            <person name="Kubasova T."/>
            <person name="Cizek A."/>
            <person name="Rychlik I."/>
        </authorList>
    </citation>
    <scope>NUCLEOTIDE SEQUENCE</scope>
    <source>
        <strain evidence="4">An109</strain>
    </source>
</reference>
<evidence type="ECO:0000313" key="4">
    <source>
        <dbReference type="EMBL" id="OUQ71465.1"/>
    </source>
</evidence>
<dbReference type="EMBL" id="NFLW01000010">
    <property type="protein sequence ID" value="OUQ71465.1"/>
    <property type="molecule type" value="Genomic_DNA"/>
</dbReference>